<keyword evidence="1" id="KW-1133">Transmembrane helix</keyword>
<evidence type="ECO:0000259" key="2">
    <source>
        <dbReference type="Pfam" id="PF07811"/>
    </source>
</evidence>
<feature type="domain" description="TadE-like" evidence="2">
    <location>
        <begin position="21"/>
        <end position="63"/>
    </location>
</feature>
<name>A0ABU0JDR3_9HYPH</name>
<accession>A0ABU0JDR3</accession>
<dbReference type="Proteomes" id="UP001242480">
    <property type="component" value="Unassembled WGS sequence"/>
</dbReference>
<sequence length="185" mass="20076">MTSERLRGAALPKRFRRDQSGATAVEFGFVAMPFFALIFAIVEISLTFFTNQVLETAVQDAARQIMTGQSRSNNSSTAANNTQMANFKSLICAKINSAFIDCTKLQVDVETYTTFAAANTGEPIAGGKIAWTPGYQTGNPGDIVVVRAIYPMPTYTNFYGVGLANLSDGTRLLMATAVFRTEPFK</sequence>
<comment type="caution">
    <text evidence="3">The sequence shown here is derived from an EMBL/GenBank/DDBJ whole genome shotgun (WGS) entry which is preliminary data.</text>
</comment>
<feature type="transmembrane region" description="Helical" evidence="1">
    <location>
        <begin position="21"/>
        <end position="42"/>
    </location>
</feature>
<dbReference type="Pfam" id="PF07811">
    <property type="entry name" value="TadE"/>
    <property type="match status" value="1"/>
</dbReference>
<evidence type="ECO:0000313" key="4">
    <source>
        <dbReference type="Proteomes" id="UP001242480"/>
    </source>
</evidence>
<dbReference type="EMBL" id="JAUSVX010000012">
    <property type="protein sequence ID" value="MDQ0472418.1"/>
    <property type="molecule type" value="Genomic_DNA"/>
</dbReference>
<dbReference type="InterPro" id="IPR012495">
    <property type="entry name" value="TadE-like_dom"/>
</dbReference>
<keyword evidence="4" id="KW-1185">Reference proteome</keyword>
<dbReference type="RefSeq" id="WP_307279224.1">
    <property type="nucleotide sequence ID" value="NZ_JAUSVX010000012.1"/>
</dbReference>
<gene>
    <name evidence="3" type="ORF">QO011_005447</name>
</gene>
<keyword evidence="1" id="KW-0472">Membrane</keyword>
<evidence type="ECO:0000256" key="1">
    <source>
        <dbReference type="SAM" id="Phobius"/>
    </source>
</evidence>
<protein>
    <submittedName>
        <fullName evidence="3">Pilus assembly protein Flp/PilA</fullName>
    </submittedName>
</protein>
<reference evidence="3 4" key="1">
    <citation type="submission" date="2023-07" db="EMBL/GenBank/DDBJ databases">
        <title>Genomic Encyclopedia of Type Strains, Phase IV (KMG-IV): sequencing the most valuable type-strain genomes for metagenomic binning, comparative biology and taxonomic classification.</title>
        <authorList>
            <person name="Goeker M."/>
        </authorList>
    </citation>
    <scope>NUCLEOTIDE SEQUENCE [LARGE SCALE GENOMIC DNA]</scope>
    <source>
        <strain evidence="3 4">DSM 19619</strain>
    </source>
</reference>
<organism evidence="3 4">
    <name type="scientific">Labrys wisconsinensis</name>
    <dbReference type="NCBI Taxonomy" id="425677"/>
    <lineage>
        <taxon>Bacteria</taxon>
        <taxon>Pseudomonadati</taxon>
        <taxon>Pseudomonadota</taxon>
        <taxon>Alphaproteobacteria</taxon>
        <taxon>Hyphomicrobiales</taxon>
        <taxon>Xanthobacteraceae</taxon>
        <taxon>Labrys</taxon>
    </lineage>
</organism>
<evidence type="ECO:0000313" key="3">
    <source>
        <dbReference type="EMBL" id="MDQ0472418.1"/>
    </source>
</evidence>
<keyword evidence="1" id="KW-0812">Transmembrane</keyword>
<proteinExistence type="predicted"/>